<dbReference type="SUPFAM" id="SSF52540">
    <property type="entry name" value="P-loop containing nucleoside triphosphate hydrolases"/>
    <property type="match status" value="1"/>
</dbReference>
<evidence type="ECO:0000256" key="6">
    <source>
        <dbReference type="ARBA" id="ARBA00022777"/>
    </source>
</evidence>
<comment type="catalytic activity">
    <reaction evidence="9">
        <text>GMP + ATP = GDP + ADP</text>
        <dbReference type="Rhea" id="RHEA:20780"/>
        <dbReference type="ChEBI" id="CHEBI:30616"/>
        <dbReference type="ChEBI" id="CHEBI:58115"/>
        <dbReference type="ChEBI" id="CHEBI:58189"/>
        <dbReference type="ChEBI" id="CHEBI:456216"/>
        <dbReference type="EC" id="2.7.4.8"/>
    </reaction>
</comment>
<comment type="caution">
    <text evidence="11">The sequence shown here is derived from an EMBL/GenBank/DDBJ whole genome shotgun (WGS) entry which is preliminary data.</text>
</comment>
<keyword evidence="9" id="KW-0963">Cytoplasm</keyword>
<organism evidence="11 12">
    <name type="scientific">Trichloromonas acetexigens</name>
    <dbReference type="NCBI Taxonomy" id="38815"/>
    <lineage>
        <taxon>Bacteria</taxon>
        <taxon>Pseudomonadati</taxon>
        <taxon>Thermodesulfobacteriota</taxon>
        <taxon>Desulfuromonadia</taxon>
        <taxon>Desulfuromonadales</taxon>
        <taxon>Trichloromonadaceae</taxon>
        <taxon>Trichloromonas</taxon>
    </lineage>
</organism>
<evidence type="ECO:0000256" key="5">
    <source>
        <dbReference type="ARBA" id="ARBA00022741"/>
    </source>
</evidence>
<dbReference type="PANTHER" id="PTHR23117:SF13">
    <property type="entry name" value="GUANYLATE KINASE"/>
    <property type="match status" value="1"/>
</dbReference>
<proteinExistence type="inferred from homology"/>
<comment type="subcellular location">
    <subcellularLocation>
        <location evidence="9">Cytoplasm</location>
    </subcellularLocation>
</comment>
<dbReference type="FunFam" id="3.30.63.10:FF:000002">
    <property type="entry name" value="Guanylate kinase 1"/>
    <property type="match status" value="1"/>
</dbReference>
<dbReference type="InterPro" id="IPR020590">
    <property type="entry name" value="Guanylate_kinase_CS"/>
</dbReference>
<dbReference type="InterPro" id="IPR008144">
    <property type="entry name" value="Guanylate_kin-like_dom"/>
</dbReference>
<dbReference type="PROSITE" id="PS00856">
    <property type="entry name" value="GUANYLATE_KINASE_1"/>
    <property type="match status" value="1"/>
</dbReference>
<evidence type="ECO:0000313" key="11">
    <source>
        <dbReference type="EMBL" id="TRO83792.1"/>
    </source>
</evidence>
<evidence type="ECO:0000313" key="12">
    <source>
        <dbReference type="Proteomes" id="UP000317155"/>
    </source>
</evidence>
<keyword evidence="5 9" id="KW-0547">Nucleotide-binding</keyword>
<dbReference type="CDD" id="cd00071">
    <property type="entry name" value="GMPK"/>
    <property type="match status" value="1"/>
</dbReference>
<dbReference type="HAMAP" id="MF_00328">
    <property type="entry name" value="Guanylate_kinase"/>
    <property type="match status" value="1"/>
</dbReference>
<feature type="domain" description="Guanylate kinase-like" evidence="10">
    <location>
        <begin position="2"/>
        <end position="180"/>
    </location>
</feature>
<feature type="binding site" evidence="9">
    <location>
        <begin position="9"/>
        <end position="16"/>
    </location>
    <ligand>
        <name>ATP</name>
        <dbReference type="ChEBI" id="CHEBI:30616"/>
    </ligand>
</feature>
<dbReference type="Gene3D" id="3.30.63.10">
    <property type="entry name" value="Guanylate Kinase phosphate binding domain"/>
    <property type="match status" value="1"/>
</dbReference>
<dbReference type="InterPro" id="IPR017665">
    <property type="entry name" value="Guanylate_kinase"/>
</dbReference>
<dbReference type="GO" id="GO:0004385">
    <property type="term" value="F:GMP kinase activity"/>
    <property type="evidence" value="ECO:0007669"/>
    <property type="project" value="UniProtKB-UniRule"/>
</dbReference>
<dbReference type="EMBL" id="VJVV01000001">
    <property type="protein sequence ID" value="TRO83792.1"/>
    <property type="molecule type" value="Genomic_DNA"/>
</dbReference>
<dbReference type="GO" id="GO:0005524">
    <property type="term" value="F:ATP binding"/>
    <property type="evidence" value="ECO:0007669"/>
    <property type="project" value="UniProtKB-UniRule"/>
</dbReference>
<reference evidence="11 12" key="1">
    <citation type="submission" date="2019-07" db="EMBL/GenBank/DDBJ databases">
        <title>Insights of Desulfuromonas acetexigens electromicrobiology.</title>
        <authorList>
            <person name="Katuri K."/>
            <person name="Sapireddy V."/>
            <person name="Shaw D.R."/>
            <person name="Saikaly P."/>
        </authorList>
    </citation>
    <scope>NUCLEOTIDE SEQUENCE [LARGE SCALE GENOMIC DNA]</scope>
    <source>
        <strain evidence="11 12">2873</strain>
    </source>
</reference>
<dbReference type="InterPro" id="IPR008145">
    <property type="entry name" value="GK/Ca_channel_bsu"/>
</dbReference>
<evidence type="ECO:0000259" key="10">
    <source>
        <dbReference type="PROSITE" id="PS50052"/>
    </source>
</evidence>
<dbReference type="OrthoDB" id="9808150at2"/>
<sequence length="203" mass="22624">MGNLFVVSAPSGAGKTSLCKEIVDFFPRLRHSVSYTTRPPRAGEVEGRDYHFVARDAFDRMAAAGRFAEWAEVHGNGYGTAIATLEEARSGGYDLLLEIDCQGAAQIKQNYRHGVFIFILPPSIDELRRRLEGRGTDSAEIIARRIENARGEILQAAWYDFLVVNDDFSRARDEFRAIILAENCRSARVLPTLPVEFGLAESL</sequence>
<dbReference type="Pfam" id="PF00625">
    <property type="entry name" value="Guanylate_kin"/>
    <property type="match status" value="1"/>
</dbReference>
<dbReference type="PROSITE" id="PS50052">
    <property type="entry name" value="GUANYLATE_KINASE_2"/>
    <property type="match status" value="1"/>
</dbReference>
<protein>
    <recommendedName>
        <fullName evidence="3 9">Guanylate kinase</fullName>
        <ecNumber evidence="2 9">2.7.4.8</ecNumber>
    </recommendedName>
    <alternativeName>
        <fullName evidence="8 9">GMP kinase</fullName>
    </alternativeName>
</protein>
<evidence type="ECO:0000256" key="3">
    <source>
        <dbReference type="ARBA" id="ARBA00016296"/>
    </source>
</evidence>
<dbReference type="PANTHER" id="PTHR23117">
    <property type="entry name" value="GUANYLATE KINASE-RELATED"/>
    <property type="match status" value="1"/>
</dbReference>
<dbReference type="RefSeq" id="WP_092052514.1">
    <property type="nucleotide sequence ID" value="NZ_FOJJ01000001.1"/>
</dbReference>
<evidence type="ECO:0000256" key="7">
    <source>
        <dbReference type="ARBA" id="ARBA00022840"/>
    </source>
</evidence>
<dbReference type="AlphaFoldDB" id="A0A550JKT4"/>
<keyword evidence="7 9" id="KW-0067">ATP-binding</keyword>
<gene>
    <name evidence="9" type="primary">gmk</name>
    <name evidence="11" type="ORF">FL622_00995</name>
</gene>
<dbReference type="GO" id="GO:0005829">
    <property type="term" value="C:cytosol"/>
    <property type="evidence" value="ECO:0007669"/>
    <property type="project" value="TreeGrafter"/>
</dbReference>
<evidence type="ECO:0000256" key="8">
    <source>
        <dbReference type="ARBA" id="ARBA00030128"/>
    </source>
</evidence>
<dbReference type="Proteomes" id="UP000317155">
    <property type="component" value="Unassembled WGS sequence"/>
</dbReference>
<keyword evidence="6 9" id="KW-0418">Kinase</keyword>
<comment type="similarity">
    <text evidence="1 9">Belongs to the guanylate kinase family.</text>
</comment>
<keyword evidence="4 9" id="KW-0808">Transferase</keyword>
<dbReference type="InterPro" id="IPR027417">
    <property type="entry name" value="P-loop_NTPase"/>
</dbReference>
<evidence type="ECO:0000256" key="9">
    <source>
        <dbReference type="HAMAP-Rule" id="MF_00328"/>
    </source>
</evidence>
<dbReference type="Gene3D" id="3.40.50.300">
    <property type="entry name" value="P-loop containing nucleotide triphosphate hydrolases"/>
    <property type="match status" value="1"/>
</dbReference>
<evidence type="ECO:0000256" key="4">
    <source>
        <dbReference type="ARBA" id="ARBA00022679"/>
    </source>
</evidence>
<accession>A0A550JKT4</accession>
<keyword evidence="12" id="KW-1185">Reference proteome</keyword>
<evidence type="ECO:0000256" key="1">
    <source>
        <dbReference type="ARBA" id="ARBA00005790"/>
    </source>
</evidence>
<dbReference type="NCBIfam" id="TIGR03263">
    <property type="entry name" value="guanyl_kin"/>
    <property type="match status" value="1"/>
</dbReference>
<dbReference type="EC" id="2.7.4.8" evidence="2 9"/>
<name>A0A550JKT4_9BACT</name>
<evidence type="ECO:0000256" key="2">
    <source>
        <dbReference type="ARBA" id="ARBA00012961"/>
    </source>
</evidence>
<comment type="function">
    <text evidence="9">Essential for recycling GMP and indirectly, cGMP.</text>
</comment>
<dbReference type="SMART" id="SM00072">
    <property type="entry name" value="GuKc"/>
    <property type="match status" value="1"/>
</dbReference>